<proteinExistence type="predicted"/>
<accession>A0AAE3I5V4</accession>
<evidence type="ECO:0000313" key="1">
    <source>
        <dbReference type="EMBL" id="MCT7317471.1"/>
    </source>
</evidence>
<reference evidence="1" key="2">
    <citation type="submission" date="2023-02" db="EMBL/GenBank/DDBJ databases">
        <authorList>
            <person name="Lu C.-H."/>
        </authorList>
    </citation>
    <scope>NUCLEOTIDE SEQUENCE</scope>
    <source>
        <strain evidence="1">22TCCZM01-4</strain>
    </source>
</reference>
<protein>
    <submittedName>
        <fullName evidence="1">DUF4198 domain-containing protein</fullName>
    </submittedName>
</protein>
<name>A0AAE3I5V4_9RALS</name>
<dbReference type="RefSeq" id="WP_260800162.1">
    <property type="nucleotide sequence ID" value="NZ_JAOCQJ010000004.1"/>
</dbReference>
<evidence type="ECO:0000313" key="2">
    <source>
        <dbReference type="Proteomes" id="UP001164374"/>
    </source>
</evidence>
<dbReference type="InterPro" id="IPR019613">
    <property type="entry name" value="DUF4198"/>
</dbReference>
<dbReference type="Pfam" id="PF10670">
    <property type="entry name" value="DUF4198"/>
    <property type="match status" value="1"/>
</dbReference>
<dbReference type="EMBL" id="JAOCQJ010000004">
    <property type="protein sequence ID" value="MCT7317471.1"/>
    <property type="molecule type" value="Genomic_DNA"/>
</dbReference>
<dbReference type="AlphaFoldDB" id="A0AAE3I5V4"/>
<dbReference type="Proteomes" id="UP001164374">
    <property type="component" value="Unassembled WGS sequence"/>
</dbReference>
<comment type="caution">
    <text evidence="1">The sequence shown here is derived from an EMBL/GenBank/DDBJ whole genome shotgun (WGS) entry which is preliminary data.</text>
</comment>
<reference evidence="1" key="1">
    <citation type="journal article" date="2023" name="Front. Microbiol.">
        <title>Ralstonia chuxiongensis sp. nov., Ralstonia mojiangensis sp. nov., and Ralstonia soli sp. nov., isolated from tobacco fields, are three novel species in the family Burkholderiaceae.</title>
        <authorList>
            <person name="Lu C.H."/>
            <person name="Zhang Y.Y."/>
            <person name="Jiang N."/>
            <person name="Chen W."/>
            <person name="Shao X."/>
            <person name="Zhao Z.M."/>
            <person name="Lu W.L."/>
            <person name="Hu X."/>
            <person name="Xi Y.X."/>
            <person name="Zou S.Y."/>
            <person name="Wei Q.J."/>
            <person name="Lin Z.L."/>
            <person name="Gong L."/>
            <person name="Gai X.T."/>
            <person name="Zhang L.Q."/>
            <person name="Li J.Y."/>
            <person name="Jin Y."/>
            <person name="Xia Z.Y."/>
        </authorList>
    </citation>
    <scope>NUCLEOTIDE SEQUENCE</scope>
    <source>
        <strain evidence="1">22TCCZM01-4</strain>
    </source>
</reference>
<organism evidence="1 2">
    <name type="scientific">Ralstonia mojiangensis</name>
    <dbReference type="NCBI Taxonomy" id="2953895"/>
    <lineage>
        <taxon>Bacteria</taxon>
        <taxon>Pseudomonadati</taxon>
        <taxon>Pseudomonadota</taxon>
        <taxon>Betaproteobacteria</taxon>
        <taxon>Burkholderiales</taxon>
        <taxon>Burkholderiaceae</taxon>
        <taxon>Ralstonia</taxon>
    </lineage>
</organism>
<gene>
    <name evidence="1" type="ORF">N5I87_15805</name>
</gene>
<sequence length="294" mass="32022">MTLLKPELDPVSDESVALEGCSTRRLFNHAGPADLSISRPKENRLEKTMKAINKLAVAACVITSFGAATVAQAHGIWFAERSNELALIYGVGADDLDAVKRLPKIKAVAAYDEGGKEVPMQLTPRGPLLVVSTENQTAIVTAFLDHGPWSKTPDGEWYNKGKDEVPDATISEHTFKYAVHLRRLNMVPPVLPAQKLQIVPMAKHMPEKMGQTLVVRVLYEGKPVRGALVQPDYVTDPDSKPLKTGADGIATIKVRNQGLNVVVATLITPPANPVQTNRDEYLATLSFVLPHQPE</sequence>